<protein>
    <submittedName>
        <fullName evidence="5">Type 1 glutamine amidotransferase-like domain-containing protein</fullName>
    </submittedName>
</protein>
<evidence type="ECO:0000313" key="5">
    <source>
        <dbReference type="EMBL" id="XDQ08762.1"/>
    </source>
</evidence>
<proteinExistence type="inferred from homology"/>
<dbReference type="InterPro" id="IPR005320">
    <property type="entry name" value="Peptidase_S51"/>
</dbReference>
<dbReference type="GO" id="GO:0008236">
    <property type="term" value="F:serine-type peptidase activity"/>
    <property type="evidence" value="ECO:0007669"/>
    <property type="project" value="UniProtKB-KW"/>
</dbReference>
<keyword evidence="5" id="KW-0315">Glutamine amidotransferase</keyword>
<evidence type="ECO:0000256" key="1">
    <source>
        <dbReference type="ARBA" id="ARBA00006534"/>
    </source>
</evidence>
<reference evidence="5" key="1">
    <citation type="submission" date="2024-07" db="EMBL/GenBank/DDBJ databases">
        <authorList>
            <person name="Yu S.T."/>
        </authorList>
    </citation>
    <scope>NUCLEOTIDE SEQUENCE</scope>
    <source>
        <strain evidence="5">R11</strain>
    </source>
</reference>
<evidence type="ECO:0000256" key="3">
    <source>
        <dbReference type="ARBA" id="ARBA00022801"/>
    </source>
</evidence>
<accession>A0AB39MRK1</accession>
<evidence type="ECO:0000256" key="4">
    <source>
        <dbReference type="ARBA" id="ARBA00022825"/>
    </source>
</evidence>
<dbReference type="RefSeq" id="WP_369269211.1">
    <property type="nucleotide sequence ID" value="NZ_CP163432.1"/>
</dbReference>
<gene>
    <name evidence="5" type="ORF">AB5J55_03435</name>
</gene>
<keyword evidence="2" id="KW-0645">Protease</keyword>
<name>A0AB39MRK1_9ACTN</name>
<organism evidence="5">
    <name type="scientific">Streptomyces sp. R11</name>
    <dbReference type="NCBI Taxonomy" id="3238625"/>
    <lineage>
        <taxon>Bacteria</taxon>
        <taxon>Bacillati</taxon>
        <taxon>Actinomycetota</taxon>
        <taxon>Actinomycetes</taxon>
        <taxon>Kitasatosporales</taxon>
        <taxon>Streptomycetaceae</taxon>
        <taxon>Streptomyces</taxon>
    </lineage>
</organism>
<dbReference type="GO" id="GO:0006508">
    <property type="term" value="P:proteolysis"/>
    <property type="evidence" value="ECO:0007669"/>
    <property type="project" value="UniProtKB-KW"/>
</dbReference>
<comment type="similarity">
    <text evidence="1">Belongs to the peptidase S51 family.</text>
</comment>
<dbReference type="AlphaFoldDB" id="A0AB39MRK1"/>
<dbReference type="Pfam" id="PF03575">
    <property type="entry name" value="Peptidase_S51"/>
    <property type="match status" value="1"/>
</dbReference>
<dbReference type="CDD" id="cd03146">
    <property type="entry name" value="GAT1_Peptidase_E"/>
    <property type="match status" value="1"/>
</dbReference>
<dbReference type="PANTHER" id="PTHR20842:SF0">
    <property type="entry name" value="ALPHA-ASPARTYL DIPEPTIDASE"/>
    <property type="match status" value="1"/>
</dbReference>
<keyword evidence="3" id="KW-0378">Hydrolase</keyword>
<dbReference type="SUPFAM" id="SSF52317">
    <property type="entry name" value="Class I glutamine amidotransferase-like"/>
    <property type="match status" value="1"/>
</dbReference>
<dbReference type="PANTHER" id="PTHR20842">
    <property type="entry name" value="PROTEASE S51 ALPHA-ASPARTYL DIPEPTIDASE"/>
    <property type="match status" value="1"/>
</dbReference>
<dbReference type="Gene3D" id="3.40.50.880">
    <property type="match status" value="1"/>
</dbReference>
<sequence length="250" mass="26237">MPDAPPRRLALLGGGFSTEDDGLLDDWLLGHARTPRPKVCFLPTASGDAPAYAERFLTAFRTRPSCAPSVLPLFQRTLDDEALRAYLLAQDVVYVGGGNTANLLAVWRVHGVDRLLREAYDRGTLLCGISAGANCWAEASHTDSFGPLTCLPDGLGLLPGSVCPHYDSEPGRRSSYRSAVGGGALPAGWALDDGTGALFTDGSMTEAVTCAPGAHVYRVEADDGDGGVVQERALPCRRLSGTPDAGGLLP</sequence>
<keyword evidence="4" id="KW-0720">Serine protease</keyword>
<evidence type="ECO:0000256" key="2">
    <source>
        <dbReference type="ARBA" id="ARBA00022670"/>
    </source>
</evidence>
<dbReference type="InterPro" id="IPR029062">
    <property type="entry name" value="Class_I_gatase-like"/>
</dbReference>
<dbReference type="EMBL" id="CP163432">
    <property type="protein sequence ID" value="XDQ08762.1"/>
    <property type="molecule type" value="Genomic_DNA"/>
</dbReference>